<dbReference type="InterPro" id="IPR001296">
    <property type="entry name" value="Glyco_trans_1"/>
</dbReference>
<dbReference type="OrthoDB" id="9810929at2"/>
<reference evidence="3 4" key="1">
    <citation type="submission" date="2016-11" db="EMBL/GenBank/DDBJ databases">
        <authorList>
            <person name="Jaros S."/>
            <person name="Januszkiewicz K."/>
            <person name="Wedrychowicz H."/>
        </authorList>
    </citation>
    <scope>NUCLEOTIDE SEQUENCE [LARGE SCALE GENOMIC DNA]</scope>
    <source>
        <strain evidence="3 4">CGMCC 1.6102</strain>
    </source>
</reference>
<dbReference type="Pfam" id="PF13439">
    <property type="entry name" value="Glyco_transf_4"/>
    <property type="match status" value="1"/>
</dbReference>
<dbReference type="GO" id="GO:0016757">
    <property type="term" value="F:glycosyltransferase activity"/>
    <property type="evidence" value="ECO:0007669"/>
    <property type="project" value="InterPro"/>
</dbReference>
<dbReference type="InterPro" id="IPR023881">
    <property type="entry name" value="Thiol_BshA"/>
</dbReference>
<dbReference type="AlphaFoldDB" id="A0A1M7JK63"/>
<dbReference type="Gene3D" id="3.40.50.2000">
    <property type="entry name" value="Glycogen Phosphorylase B"/>
    <property type="match status" value="2"/>
</dbReference>
<dbReference type="NCBIfam" id="TIGR03999">
    <property type="entry name" value="thiol_BshA"/>
    <property type="match status" value="1"/>
</dbReference>
<proteinExistence type="predicted"/>
<evidence type="ECO:0000313" key="3">
    <source>
        <dbReference type="EMBL" id="SHM52887.1"/>
    </source>
</evidence>
<feature type="domain" description="Glycosyl transferase family 1" evidence="1">
    <location>
        <begin position="185"/>
        <end position="340"/>
    </location>
</feature>
<feature type="domain" description="Glycosyltransferase subfamily 4-like N-terminal" evidence="2">
    <location>
        <begin position="11"/>
        <end position="180"/>
    </location>
</feature>
<evidence type="ECO:0000259" key="2">
    <source>
        <dbReference type="Pfam" id="PF13439"/>
    </source>
</evidence>
<dbReference type="PANTHER" id="PTHR45947">
    <property type="entry name" value="SULFOQUINOVOSYL TRANSFERASE SQD2"/>
    <property type="match status" value="1"/>
</dbReference>
<evidence type="ECO:0000313" key="4">
    <source>
        <dbReference type="Proteomes" id="UP000184513"/>
    </source>
</evidence>
<protein>
    <submittedName>
        <fullName evidence="3">N-acetyl-alpha-D-glucosaminyl L-malate synthase BshA</fullName>
    </submittedName>
</protein>
<organism evidence="3 4">
    <name type="scientific">Cyclobacterium lianum</name>
    <dbReference type="NCBI Taxonomy" id="388280"/>
    <lineage>
        <taxon>Bacteria</taxon>
        <taxon>Pseudomonadati</taxon>
        <taxon>Bacteroidota</taxon>
        <taxon>Cytophagia</taxon>
        <taxon>Cytophagales</taxon>
        <taxon>Cyclobacteriaceae</taxon>
        <taxon>Cyclobacterium</taxon>
    </lineage>
</organism>
<dbReference type="RefSeq" id="WP_073091641.1">
    <property type="nucleotide sequence ID" value="NZ_FRCY01000002.1"/>
</dbReference>
<dbReference type="SUPFAM" id="SSF53756">
    <property type="entry name" value="UDP-Glycosyltransferase/glycogen phosphorylase"/>
    <property type="match status" value="1"/>
</dbReference>
<dbReference type="Pfam" id="PF00534">
    <property type="entry name" value="Glycos_transf_1"/>
    <property type="match status" value="1"/>
</dbReference>
<sequence length="380" mass="42649">MKIGIVCYPTFGGSGVVATELGKALSAKGHEIHFITYSQPTRLDFFSENLFYHEVDIKSYPLFEHAPYELALASKMVNVVRYEELDLLHVHYAIPHASAAYMAKQILKKQGINIPVVTTLHGTDITLVGKDPSYEPVVTFSINESDGVTAVSEDLKKDTLLHFDIHIPIEVIPNFIDLNRFKKQKKEHFKRAICPMNEKLLVHTSNFRKVKRVEDVIRVFFEVRKVIPAKLLLVGDGPERDKMERLCRQLGTCEDIRFLGKLEAVEEVLSVADLFLMPSEKESFGLAALEAMACEVPLLTSNVGGIPELNINGETGFLCEVGNISEMTEKALFILDDKNLPGFKKNALARAKMFDVSAILPRYEAFYAKTIENSLLTSKL</sequence>
<accession>A0A1M7JK63</accession>
<dbReference type="STRING" id="388280.SAMN04488057_10233"/>
<dbReference type="GO" id="GO:0071793">
    <property type="term" value="P:bacillithiol biosynthetic process"/>
    <property type="evidence" value="ECO:0007669"/>
    <property type="project" value="InterPro"/>
</dbReference>
<dbReference type="PANTHER" id="PTHR45947:SF3">
    <property type="entry name" value="SULFOQUINOVOSYL TRANSFERASE SQD2"/>
    <property type="match status" value="1"/>
</dbReference>
<keyword evidence="4" id="KW-1185">Reference proteome</keyword>
<gene>
    <name evidence="3" type="ORF">SAMN04488057_10233</name>
</gene>
<name>A0A1M7JK63_9BACT</name>
<dbReference type="InterPro" id="IPR050194">
    <property type="entry name" value="Glycosyltransferase_grp1"/>
</dbReference>
<evidence type="ECO:0000259" key="1">
    <source>
        <dbReference type="Pfam" id="PF00534"/>
    </source>
</evidence>
<dbReference type="EMBL" id="FRCY01000002">
    <property type="protein sequence ID" value="SHM52887.1"/>
    <property type="molecule type" value="Genomic_DNA"/>
</dbReference>
<dbReference type="Proteomes" id="UP000184513">
    <property type="component" value="Unassembled WGS sequence"/>
</dbReference>
<dbReference type="InterPro" id="IPR028098">
    <property type="entry name" value="Glyco_trans_4-like_N"/>
</dbReference>